<feature type="compositionally biased region" description="Basic and acidic residues" evidence="1">
    <location>
        <begin position="931"/>
        <end position="942"/>
    </location>
</feature>
<feature type="compositionally biased region" description="Basic and acidic residues" evidence="1">
    <location>
        <begin position="317"/>
        <end position="335"/>
    </location>
</feature>
<feature type="region of interest" description="Disordered" evidence="1">
    <location>
        <begin position="697"/>
        <end position="734"/>
    </location>
</feature>
<feature type="region of interest" description="Disordered" evidence="1">
    <location>
        <begin position="779"/>
        <end position="982"/>
    </location>
</feature>
<protein>
    <submittedName>
        <fullName evidence="2">Uncharacterized protein</fullName>
    </submittedName>
</protein>
<feature type="compositionally biased region" description="Basic and acidic residues" evidence="1">
    <location>
        <begin position="1"/>
        <end position="10"/>
    </location>
</feature>
<feature type="compositionally biased region" description="Basic and acidic residues" evidence="1">
    <location>
        <begin position="1079"/>
        <end position="1088"/>
    </location>
</feature>
<feature type="region of interest" description="Disordered" evidence="1">
    <location>
        <begin position="1003"/>
        <end position="1198"/>
    </location>
</feature>
<evidence type="ECO:0000256" key="1">
    <source>
        <dbReference type="SAM" id="MobiDB-lite"/>
    </source>
</evidence>
<feature type="compositionally biased region" description="Low complexity" evidence="1">
    <location>
        <begin position="341"/>
        <end position="350"/>
    </location>
</feature>
<feature type="region of interest" description="Disordered" evidence="1">
    <location>
        <begin position="285"/>
        <end position="570"/>
    </location>
</feature>
<feature type="compositionally biased region" description="Acidic residues" evidence="1">
    <location>
        <begin position="379"/>
        <end position="395"/>
    </location>
</feature>
<feature type="compositionally biased region" description="Polar residues" evidence="1">
    <location>
        <begin position="396"/>
        <end position="405"/>
    </location>
</feature>
<feature type="compositionally biased region" description="Basic and acidic residues" evidence="1">
    <location>
        <begin position="76"/>
        <end position="87"/>
    </location>
</feature>
<comment type="caution">
    <text evidence="2">The sequence shown here is derived from an EMBL/GenBank/DDBJ whole genome shotgun (WGS) entry which is preliminary data.</text>
</comment>
<feature type="compositionally biased region" description="Basic and acidic residues" evidence="1">
    <location>
        <begin position="779"/>
        <end position="803"/>
    </location>
</feature>
<reference evidence="2" key="1">
    <citation type="journal article" date="2021" name="Mol. Ecol. Resour.">
        <title>Apolygus lucorum genome provides insights into omnivorousness and mesophyll feeding.</title>
        <authorList>
            <person name="Liu Y."/>
            <person name="Liu H."/>
            <person name="Wang H."/>
            <person name="Huang T."/>
            <person name="Liu B."/>
            <person name="Yang B."/>
            <person name="Yin L."/>
            <person name="Li B."/>
            <person name="Zhang Y."/>
            <person name="Zhang S."/>
            <person name="Jiang F."/>
            <person name="Zhang X."/>
            <person name="Ren Y."/>
            <person name="Wang B."/>
            <person name="Wang S."/>
            <person name="Lu Y."/>
            <person name="Wu K."/>
            <person name="Fan W."/>
            <person name="Wang G."/>
        </authorList>
    </citation>
    <scope>NUCLEOTIDE SEQUENCE</scope>
    <source>
        <strain evidence="2">12Hb</strain>
    </source>
</reference>
<dbReference type="AlphaFoldDB" id="A0A8S9XVG7"/>
<organism evidence="2 3">
    <name type="scientific">Apolygus lucorum</name>
    <name type="common">Small green plant bug</name>
    <name type="synonym">Lygocoris lucorum</name>
    <dbReference type="NCBI Taxonomy" id="248454"/>
    <lineage>
        <taxon>Eukaryota</taxon>
        <taxon>Metazoa</taxon>
        <taxon>Ecdysozoa</taxon>
        <taxon>Arthropoda</taxon>
        <taxon>Hexapoda</taxon>
        <taxon>Insecta</taxon>
        <taxon>Pterygota</taxon>
        <taxon>Neoptera</taxon>
        <taxon>Paraneoptera</taxon>
        <taxon>Hemiptera</taxon>
        <taxon>Heteroptera</taxon>
        <taxon>Panheteroptera</taxon>
        <taxon>Cimicomorpha</taxon>
        <taxon>Miridae</taxon>
        <taxon>Mirini</taxon>
        <taxon>Apolygus</taxon>
    </lineage>
</organism>
<keyword evidence="3" id="KW-1185">Reference proteome</keyword>
<feature type="compositionally biased region" description="Basic and acidic residues" evidence="1">
    <location>
        <begin position="503"/>
        <end position="540"/>
    </location>
</feature>
<evidence type="ECO:0000313" key="2">
    <source>
        <dbReference type="EMBL" id="KAF6211595.1"/>
    </source>
</evidence>
<feature type="compositionally biased region" description="Basic and acidic residues" evidence="1">
    <location>
        <begin position="882"/>
        <end position="906"/>
    </location>
</feature>
<feature type="compositionally biased region" description="Polar residues" evidence="1">
    <location>
        <begin position="488"/>
        <end position="502"/>
    </location>
</feature>
<feature type="compositionally biased region" description="Basic and acidic residues" evidence="1">
    <location>
        <begin position="708"/>
        <end position="719"/>
    </location>
</feature>
<feature type="compositionally biased region" description="Basic and acidic residues" evidence="1">
    <location>
        <begin position="35"/>
        <end position="50"/>
    </location>
</feature>
<feature type="compositionally biased region" description="Polar residues" evidence="1">
    <location>
        <begin position="1169"/>
        <end position="1184"/>
    </location>
</feature>
<feature type="region of interest" description="Disordered" evidence="1">
    <location>
        <begin position="608"/>
        <end position="634"/>
    </location>
</feature>
<proteinExistence type="predicted"/>
<feature type="compositionally biased region" description="Basic and acidic residues" evidence="1">
    <location>
        <begin position="477"/>
        <end position="487"/>
    </location>
</feature>
<evidence type="ECO:0000313" key="3">
    <source>
        <dbReference type="Proteomes" id="UP000466442"/>
    </source>
</evidence>
<feature type="compositionally biased region" description="Basic and acidic residues" evidence="1">
    <location>
        <begin position="955"/>
        <end position="966"/>
    </location>
</feature>
<feature type="compositionally biased region" description="Basic and acidic residues" evidence="1">
    <location>
        <begin position="817"/>
        <end position="855"/>
    </location>
</feature>
<feature type="compositionally biased region" description="Pro residues" evidence="1">
    <location>
        <begin position="1097"/>
        <end position="1118"/>
    </location>
</feature>
<gene>
    <name evidence="2" type="ORF">GE061_012108</name>
</gene>
<feature type="region of interest" description="Disordered" evidence="1">
    <location>
        <begin position="1"/>
        <end position="142"/>
    </location>
</feature>
<name>A0A8S9XVG7_APOLU</name>
<sequence length="1198" mass="131795">MAGKKEDQVDGKAGGRKRGLAPFASLEDLSDDSPPDDKHRLTLPGIKEDPAPAGGPAGQRPSITPRIDISRASSSSHHDDSSPERELFSGGAEGSSSGGGTAKIGLGFTEEMAQELRKSTEELDFQDPEDEVKSRRKKLHHQHQAVGFIHVTKYELEAQSEKESRERKDSTCSEGGLLLIGGRTSRLSSVGSVASGGSVASHISVGSAISGNSHLSAASRVSGQSRLSAASNYSRASRCSSPHRMLLETSFCGPKPIPTVSLEAEYPPSESVEATLLARKTDITGAIFPPEESMKPAKPSSSKSKTIDTRSSTSKSNRLEVKTTKASRSHSERIAKTTGPAVVAARSSSARSHERPKVRKKKVDENALVRIIPLHGSLDDSDDTLAPDPEPEEASSTEQSGSASFTPEYGIYIPLKGPIDDPSIRELTLGSSKLPPPKQKVTKTVSQPPPDTKPKKPEIEDSDLVRFISLHGDNDEEIQRERAKTESLRPSSRNSQNVQFRTWTDDMAHTVQKDRPSVKKPRTPEPKSSSDSKNKKDSKNKSMFTSLFKKNVKDSPPQKTHDKPAIDPKFTNVEFKFKHEQEPDSIIIPLHSPDSVIKPCVITGPDDIIADTQEYEKKSPRGHSPKPSKEEDDDLLRSMKKVLENKNIIVVDVINSDTAVCYEAIIETPRTARSAAHRKSDIASDSIGIIELTNLDSEPRVRRSSHTSCKDVETARKEPQPSVSPSSSKLPAERYVVDEQSLEKQVIEELERKLKAREAAEEAAILEVVTAQICREDVKEVSRRASREASEDRSSKRSSREIEGATPKRYSNEVEEGSSKRCSRETEDPASKRCSREFDDGVSKRSSREFEDASSKRSSKGTDGVASKRSSRETEDATSMRASKELDVRLDDTSKRSSRELSEETRSPQTEELSLLKKELSAGSKISSQPSKEETEEKRSSESEMDVPSVSGESKPADECDEERKGLFHQTESVEDELPYIPTTLPQERSVAVPIIPVSQRVSEVRTCPVDRPRSTTPIQPSNLEEYAATHDTSSTSKLSKTEKMQITLPRTDSMGRRNSAGRPKPWTQFAEEAIGSPKESRKVREDPPSTNESQTAPPPLPPRGAPPPPQKAPPAPPQWVMFDEQPERRRAPKRITTLPGRHPQQTPSPVYTYVNPEECSCECHESQPKSNSGQCSKNDSESCSFKKGSRTDKRYRT</sequence>
<dbReference type="EMBL" id="WIXP02000004">
    <property type="protein sequence ID" value="KAF6211595.1"/>
    <property type="molecule type" value="Genomic_DNA"/>
</dbReference>
<feature type="compositionally biased region" description="Gly residues" evidence="1">
    <location>
        <begin position="91"/>
        <end position="102"/>
    </location>
</feature>
<accession>A0A8S9XVG7</accession>
<dbReference type="Proteomes" id="UP000466442">
    <property type="component" value="Unassembled WGS sequence"/>
</dbReference>
<dbReference type="OrthoDB" id="6428710at2759"/>